<dbReference type="PANTHER" id="PTHR10334">
    <property type="entry name" value="CYSTEINE-RICH SECRETORY PROTEIN-RELATED"/>
    <property type="match status" value="1"/>
</dbReference>
<keyword evidence="3" id="KW-1185">Reference proteome</keyword>
<gene>
    <name evidence="2" type="ORF">MAR_038533</name>
</gene>
<dbReference type="SMART" id="SM00198">
    <property type="entry name" value="SCP"/>
    <property type="match status" value="1"/>
</dbReference>
<dbReference type="CDD" id="cd05380">
    <property type="entry name" value="CAP_euk"/>
    <property type="match status" value="1"/>
</dbReference>
<evidence type="ECO:0000313" key="3">
    <source>
        <dbReference type="Proteomes" id="UP001164746"/>
    </source>
</evidence>
<accession>A0ABY7FUM5</accession>
<feature type="domain" description="SCP" evidence="1">
    <location>
        <begin position="25"/>
        <end position="166"/>
    </location>
</feature>
<evidence type="ECO:0000259" key="1">
    <source>
        <dbReference type="SMART" id="SM00198"/>
    </source>
</evidence>
<dbReference type="InterPro" id="IPR001283">
    <property type="entry name" value="CRISP-related"/>
</dbReference>
<dbReference type="Proteomes" id="UP001164746">
    <property type="component" value="Chromosome 13"/>
</dbReference>
<evidence type="ECO:0000313" key="2">
    <source>
        <dbReference type="EMBL" id="WAR24864.1"/>
    </source>
</evidence>
<reference evidence="2" key="1">
    <citation type="submission" date="2022-11" db="EMBL/GenBank/DDBJ databases">
        <title>Centuries of genome instability and evolution in soft-shell clam transmissible cancer (bioRxiv).</title>
        <authorList>
            <person name="Hart S.F.M."/>
            <person name="Yonemitsu M.A."/>
            <person name="Giersch R.M."/>
            <person name="Beal B.F."/>
            <person name="Arriagada G."/>
            <person name="Davis B.W."/>
            <person name="Ostrander E.A."/>
            <person name="Goff S.P."/>
            <person name="Metzger M.J."/>
        </authorList>
    </citation>
    <scope>NUCLEOTIDE SEQUENCE</scope>
    <source>
        <strain evidence="2">MELC-2E11</strain>
        <tissue evidence="2">Siphon/mantle</tissue>
    </source>
</reference>
<name>A0ABY7FUM5_MYAAR</name>
<dbReference type="Pfam" id="PF00188">
    <property type="entry name" value="CAP"/>
    <property type="match status" value="1"/>
</dbReference>
<dbReference type="PRINTS" id="PR00837">
    <property type="entry name" value="V5TPXLIKE"/>
</dbReference>
<dbReference type="InterPro" id="IPR014044">
    <property type="entry name" value="CAP_dom"/>
</dbReference>
<sequence>MVKLQHIGVTLFIRYCTCVLINIRPFQRAILQAHNYYRRVETAANMQNMVWDNYLAARAAQWSETCYFEHQRRGLGENLAYFTSTGRPLPPRTVVQRSMGLWAAEKRLWRWSTSCGAACHFTQLIWASTNRVGCSLSYCNFLRVGASSTQRNAMYFACFYNPPYVGRRGRRSVKQTSREEYLGLLRERHEGA</sequence>
<protein>
    <submittedName>
        <fullName evidence="2">PI15A-like protein</fullName>
    </submittedName>
</protein>
<dbReference type="Gene3D" id="3.40.33.10">
    <property type="entry name" value="CAP"/>
    <property type="match status" value="1"/>
</dbReference>
<dbReference type="SUPFAM" id="SSF55797">
    <property type="entry name" value="PR-1-like"/>
    <property type="match status" value="1"/>
</dbReference>
<dbReference type="EMBL" id="CP111024">
    <property type="protein sequence ID" value="WAR24864.1"/>
    <property type="molecule type" value="Genomic_DNA"/>
</dbReference>
<dbReference type="InterPro" id="IPR035940">
    <property type="entry name" value="CAP_sf"/>
</dbReference>
<proteinExistence type="predicted"/>
<organism evidence="2 3">
    <name type="scientific">Mya arenaria</name>
    <name type="common">Soft-shell clam</name>
    <dbReference type="NCBI Taxonomy" id="6604"/>
    <lineage>
        <taxon>Eukaryota</taxon>
        <taxon>Metazoa</taxon>
        <taxon>Spiralia</taxon>
        <taxon>Lophotrochozoa</taxon>
        <taxon>Mollusca</taxon>
        <taxon>Bivalvia</taxon>
        <taxon>Autobranchia</taxon>
        <taxon>Heteroconchia</taxon>
        <taxon>Euheterodonta</taxon>
        <taxon>Imparidentia</taxon>
        <taxon>Neoheterodontei</taxon>
        <taxon>Myida</taxon>
        <taxon>Myoidea</taxon>
        <taxon>Myidae</taxon>
        <taxon>Mya</taxon>
    </lineage>
</organism>